<sequence>MNDAGVAASTAQGDASPASTRIAVVTLFSAARLEHALTQFAWLAGAAPSERPDRVIGVWLDEEPPPAIDGVTLLHQPPGADGLRLARGRNAGAAAAIEGGAEVLVFLDADCVPGSDLLGLYAEAAGGHPESVLCGPVTYLPEGTHPVTQDQLRAETAPHAARPNLPTGETRAATEGEYDLFWSLSFACTARLWQRTGGFDEAYEGYGAEDTDFAARLRSSAIELRWVGGAHAYHQYHPTSSPPWQHLDDILRNAALYLERWGSWPMEGWLTAFAEAGAITLVDGIWQRTAVRTADPAGVDNARLLLRE</sequence>
<dbReference type="Proteomes" id="UP000256709">
    <property type="component" value="Unassembled WGS sequence"/>
</dbReference>
<dbReference type="GO" id="GO:0016757">
    <property type="term" value="F:glycosyltransferase activity"/>
    <property type="evidence" value="ECO:0007669"/>
    <property type="project" value="UniProtKB-KW"/>
</dbReference>
<evidence type="ECO:0000256" key="3">
    <source>
        <dbReference type="ARBA" id="ARBA00022676"/>
    </source>
</evidence>
<accession>A0A3E0VDJ6</accession>
<evidence type="ECO:0000313" key="6">
    <source>
        <dbReference type="EMBL" id="RFA07735.1"/>
    </source>
</evidence>
<protein>
    <recommendedName>
        <fullName evidence="5">Galactosyltransferase C-terminal domain-containing protein</fullName>
    </recommendedName>
</protein>
<organism evidence="6 7">
    <name type="scientific">Subtercola boreus</name>
    <dbReference type="NCBI Taxonomy" id="120213"/>
    <lineage>
        <taxon>Bacteria</taxon>
        <taxon>Bacillati</taxon>
        <taxon>Actinomycetota</taxon>
        <taxon>Actinomycetes</taxon>
        <taxon>Micrococcales</taxon>
        <taxon>Microbacteriaceae</taxon>
        <taxon>Subtercola</taxon>
    </lineage>
</organism>
<dbReference type="PANTHER" id="PTHR43179:SF12">
    <property type="entry name" value="GALACTOFURANOSYLTRANSFERASE GLFT2"/>
    <property type="match status" value="1"/>
</dbReference>
<evidence type="ECO:0000256" key="4">
    <source>
        <dbReference type="ARBA" id="ARBA00022679"/>
    </source>
</evidence>
<dbReference type="EMBL" id="NBXA01000026">
    <property type="protein sequence ID" value="RFA07735.1"/>
    <property type="molecule type" value="Genomic_DNA"/>
</dbReference>
<dbReference type="InterPro" id="IPR027791">
    <property type="entry name" value="Galactosyl_T_C"/>
</dbReference>
<dbReference type="Pfam" id="PF02709">
    <property type="entry name" value="Glyco_transf_7C"/>
    <property type="match status" value="1"/>
</dbReference>
<proteinExistence type="inferred from homology"/>
<evidence type="ECO:0000256" key="2">
    <source>
        <dbReference type="ARBA" id="ARBA00006739"/>
    </source>
</evidence>
<reference evidence="6 7" key="1">
    <citation type="submission" date="2017-04" db="EMBL/GenBank/DDBJ databases">
        <title>Comparative genome analysis of Subtercola boreus.</title>
        <authorList>
            <person name="Cho Y.-J."/>
            <person name="Cho A."/>
            <person name="Kim O.-S."/>
            <person name="Lee J.-I."/>
        </authorList>
    </citation>
    <scope>NUCLEOTIDE SEQUENCE [LARGE SCALE GENOMIC DNA]</scope>
    <source>
        <strain evidence="6 7">P27444</strain>
    </source>
</reference>
<dbReference type="Gene3D" id="3.90.550.10">
    <property type="entry name" value="Spore Coat Polysaccharide Biosynthesis Protein SpsA, Chain A"/>
    <property type="match status" value="1"/>
</dbReference>
<evidence type="ECO:0000313" key="7">
    <source>
        <dbReference type="Proteomes" id="UP000256709"/>
    </source>
</evidence>
<evidence type="ECO:0000259" key="5">
    <source>
        <dbReference type="Pfam" id="PF02709"/>
    </source>
</evidence>
<comment type="pathway">
    <text evidence="1">Cell wall biogenesis; cell wall polysaccharide biosynthesis.</text>
</comment>
<feature type="domain" description="Galactosyltransferase C-terminal" evidence="5">
    <location>
        <begin position="177"/>
        <end position="237"/>
    </location>
</feature>
<gene>
    <name evidence="6" type="ORF">B7R21_14590</name>
</gene>
<dbReference type="SUPFAM" id="SSF53448">
    <property type="entry name" value="Nucleotide-diphospho-sugar transferases"/>
    <property type="match status" value="1"/>
</dbReference>
<dbReference type="AlphaFoldDB" id="A0A3E0VDJ6"/>
<evidence type="ECO:0000256" key="1">
    <source>
        <dbReference type="ARBA" id="ARBA00004776"/>
    </source>
</evidence>
<dbReference type="InterPro" id="IPR029044">
    <property type="entry name" value="Nucleotide-diphossugar_trans"/>
</dbReference>
<dbReference type="OrthoDB" id="6653642at2"/>
<comment type="caution">
    <text evidence="6">The sequence shown here is derived from an EMBL/GenBank/DDBJ whole genome shotgun (WGS) entry which is preliminary data.</text>
</comment>
<keyword evidence="3" id="KW-0328">Glycosyltransferase</keyword>
<name>A0A3E0VDJ6_9MICO</name>
<dbReference type="PANTHER" id="PTHR43179">
    <property type="entry name" value="RHAMNOSYLTRANSFERASE WBBL"/>
    <property type="match status" value="1"/>
</dbReference>
<comment type="similarity">
    <text evidence="2">Belongs to the glycosyltransferase 2 family.</text>
</comment>
<keyword evidence="4" id="KW-0808">Transferase</keyword>